<dbReference type="RefSeq" id="WP_381262207.1">
    <property type="nucleotide sequence ID" value="NZ_JBHTBI010000060.1"/>
</dbReference>
<dbReference type="InterPro" id="IPR002018">
    <property type="entry name" value="CarbesteraseB"/>
</dbReference>
<dbReference type="PROSITE" id="PS00122">
    <property type="entry name" value="CARBOXYLESTERASE_B_1"/>
    <property type="match status" value="1"/>
</dbReference>
<proteinExistence type="inferred from homology"/>
<evidence type="ECO:0000256" key="2">
    <source>
        <dbReference type="ARBA" id="ARBA00022801"/>
    </source>
</evidence>
<comment type="caution">
    <text evidence="5">The sequence shown here is derived from an EMBL/GenBank/DDBJ whole genome shotgun (WGS) entry which is preliminary data.</text>
</comment>
<dbReference type="PANTHER" id="PTHR11559">
    <property type="entry name" value="CARBOXYLESTERASE"/>
    <property type="match status" value="1"/>
</dbReference>
<dbReference type="Pfam" id="PF00135">
    <property type="entry name" value="COesterase"/>
    <property type="match status" value="1"/>
</dbReference>
<dbReference type="InterPro" id="IPR050309">
    <property type="entry name" value="Type-B_Carboxylest/Lipase"/>
</dbReference>
<dbReference type="InterPro" id="IPR019826">
    <property type="entry name" value="Carboxylesterase_B_AS"/>
</dbReference>
<dbReference type="Gene3D" id="3.40.50.1820">
    <property type="entry name" value="alpha/beta hydrolase"/>
    <property type="match status" value="1"/>
</dbReference>
<evidence type="ECO:0000256" key="1">
    <source>
        <dbReference type="ARBA" id="ARBA00005964"/>
    </source>
</evidence>
<evidence type="ECO:0000313" key="5">
    <source>
        <dbReference type="EMBL" id="MFD0289814.1"/>
    </source>
</evidence>
<dbReference type="EC" id="3.1.1.-" evidence="3"/>
<gene>
    <name evidence="5" type="ORF">ACFQZP_51265</name>
</gene>
<dbReference type="SUPFAM" id="SSF53474">
    <property type="entry name" value="alpha/beta-Hydrolases"/>
    <property type="match status" value="1"/>
</dbReference>
<keyword evidence="6" id="KW-1185">Reference proteome</keyword>
<dbReference type="EMBL" id="JBHTEC010000012">
    <property type="protein sequence ID" value="MFD0289814.1"/>
    <property type="molecule type" value="Genomic_DNA"/>
</dbReference>
<sequence>MAIEVVDTTLGPVEGTLGERVHVFKGIPFAAPPVGPLRFKPPQPPAPWTEAKPVQEYGPAAPQPRDLVLEQMFGHAPFPTSEVSCLTLNVWTPHRGAENRPVMVWLHGGAFLTGSGRDPVFDGSRLASLHDVVVVTVNYRLGALGFLYLGELLGDEYASSGNVGLLDQIAALRWVRDNIAAFGGDPGNVTLFGQSAGAMSVLSLMAMPAAQGLFHKAIAQSGSAECTHTRERATAVARDVLAALALPEHEAHRLLELPVATLLYAQQSVVEVMRQRGDALGLPFAPVVDGPTLPRAPLEAFTSGAASPVPLIAGTTLEEGRLFLVGPESPNVDDAAVTALFDTEFDKPEEALEAFRGVQPDTSPMGLLAALMGERMFRAPTARLLEAHAARTSQVWTYLFSWRSSARGGQLGACHSLDLPFVFDNLHAGGADRFTGKDAPQRLADALSSAWASFAHHGHPGVPWPAFDTAHRATMVFDVTSRMVRDPWNGVRLLTDSSWRPPSCESDGCRGFLTCSSG</sequence>
<protein>
    <recommendedName>
        <fullName evidence="3">Carboxylic ester hydrolase</fullName>
        <ecNumber evidence="3">3.1.1.-</ecNumber>
    </recommendedName>
</protein>
<dbReference type="InterPro" id="IPR029058">
    <property type="entry name" value="AB_hydrolase_fold"/>
</dbReference>
<comment type="similarity">
    <text evidence="1 3">Belongs to the type-B carboxylesterase/lipase family.</text>
</comment>
<evidence type="ECO:0000313" key="6">
    <source>
        <dbReference type="Proteomes" id="UP001596957"/>
    </source>
</evidence>
<reference evidence="6" key="1">
    <citation type="journal article" date="2019" name="Int. J. Syst. Evol. Microbiol.">
        <title>The Global Catalogue of Microorganisms (GCM) 10K type strain sequencing project: providing services to taxonomists for standard genome sequencing and annotation.</title>
        <authorList>
            <consortium name="The Broad Institute Genomics Platform"/>
            <consortium name="The Broad Institute Genome Sequencing Center for Infectious Disease"/>
            <person name="Wu L."/>
            <person name="Ma J."/>
        </authorList>
    </citation>
    <scope>NUCLEOTIDE SEQUENCE [LARGE SCALE GENOMIC DNA]</scope>
    <source>
        <strain evidence="6">CGMCC 4.7198</strain>
    </source>
</reference>
<name>A0ABW2W4A3_9ACTN</name>
<organism evidence="5 6">
    <name type="scientific">Streptomyces lutosisoli</name>
    <dbReference type="NCBI Taxonomy" id="2665721"/>
    <lineage>
        <taxon>Bacteria</taxon>
        <taxon>Bacillati</taxon>
        <taxon>Actinomycetota</taxon>
        <taxon>Actinomycetes</taxon>
        <taxon>Kitasatosporales</taxon>
        <taxon>Streptomycetaceae</taxon>
        <taxon>Streptomyces</taxon>
    </lineage>
</organism>
<feature type="domain" description="Carboxylesterase type B" evidence="4">
    <location>
        <begin position="4"/>
        <end position="481"/>
    </location>
</feature>
<evidence type="ECO:0000259" key="4">
    <source>
        <dbReference type="Pfam" id="PF00135"/>
    </source>
</evidence>
<accession>A0ABW2W4A3</accession>
<dbReference type="Proteomes" id="UP001596957">
    <property type="component" value="Unassembled WGS sequence"/>
</dbReference>
<evidence type="ECO:0000256" key="3">
    <source>
        <dbReference type="RuleBase" id="RU361235"/>
    </source>
</evidence>
<keyword evidence="2 3" id="KW-0378">Hydrolase</keyword>